<evidence type="ECO:0000259" key="1">
    <source>
        <dbReference type="Pfam" id="PF04149"/>
    </source>
</evidence>
<dbReference type="AlphaFoldDB" id="A0AB39M8I6"/>
<gene>
    <name evidence="2" type="ORF">AB5J58_21110</name>
</gene>
<dbReference type="InterPro" id="IPR007278">
    <property type="entry name" value="DUF397"/>
</dbReference>
<protein>
    <submittedName>
        <fullName evidence="2">DUF397 domain-containing protein</fullName>
    </submittedName>
</protein>
<feature type="domain" description="DUF397" evidence="1">
    <location>
        <begin position="8"/>
        <end position="59"/>
    </location>
</feature>
<reference evidence="2" key="1">
    <citation type="submission" date="2024-07" db="EMBL/GenBank/DDBJ databases">
        <authorList>
            <person name="Yu S.T."/>
        </authorList>
    </citation>
    <scope>NUCLEOTIDE SEQUENCE</scope>
    <source>
        <strain evidence="2">R08</strain>
    </source>
</reference>
<sequence length="65" mass="7458">MDGRPWPWRRASASDAAGNQCVEVQWTGYYVLVRDSTRPHGPRLSFHSDAWTHFLETARRPDTAS</sequence>
<dbReference type="Pfam" id="PF04149">
    <property type="entry name" value="DUF397"/>
    <property type="match status" value="1"/>
</dbReference>
<accession>A0AB39M8I6</accession>
<name>A0AB39M8I6_9ACTN</name>
<dbReference type="RefSeq" id="WP_369188668.1">
    <property type="nucleotide sequence ID" value="NZ_CP163431.1"/>
</dbReference>
<proteinExistence type="predicted"/>
<evidence type="ECO:0000313" key="2">
    <source>
        <dbReference type="EMBL" id="XDQ02552.1"/>
    </source>
</evidence>
<dbReference type="EMBL" id="CP163431">
    <property type="protein sequence ID" value="XDQ02552.1"/>
    <property type="molecule type" value="Genomic_DNA"/>
</dbReference>
<organism evidence="2">
    <name type="scientific">Streptomyces sp. R08</name>
    <dbReference type="NCBI Taxonomy" id="3238624"/>
    <lineage>
        <taxon>Bacteria</taxon>
        <taxon>Bacillati</taxon>
        <taxon>Actinomycetota</taxon>
        <taxon>Actinomycetes</taxon>
        <taxon>Kitasatosporales</taxon>
        <taxon>Streptomycetaceae</taxon>
        <taxon>Streptomyces</taxon>
    </lineage>
</organism>